<gene>
    <name evidence="6" type="primary">LOC112682989</name>
</gene>
<dbReference type="Pfam" id="PF00232">
    <property type="entry name" value="Glyco_hydro_1"/>
    <property type="match status" value="1"/>
</dbReference>
<dbReference type="SUPFAM" id="SSF51445">
    <property type="entry name" value="(Trans)glycosidases"/>
    <property type="match status" value="1"/>
</dbReference>
<proteinExistence type="inferred from homology"/>
<evidence type="ECO:0000256" key="2">
    <source>
        <dbReference type="ARBA" id="ARBA00022801"/>
    </source>
</evidence>
<dbReference type="InterPro" id="IPR017853">
    <property type="entry name" value="GH"/>
</dbReference>
<dbReference type="GO" id="GO:0005975">
    <property type="term" value="P:carbohydrate metabolic process"/>
    <property type="evidence" value="ECO:0007669"/>
    <property type="project" value="InterPro"/>
</dbReference>
<evidence type="ECO:0000313" key="6">
    <source>
        <dbReference type="RefSeq" id="XP_025409578.1"/>
    </source>
</evidence>
<evidence type="ECO:0000256" key="3">
    <source>
        <dbReference type="ARBA" id="ARBA00023295"/>
    </source>
</evidence>
<dbReference type="AlphaFoldDB" id="A0A8B8FFP5"/>
<dbReference type="RefSeq" id="XP_025409578.1">
    <property type="nucleotide sequence ID" value="XM_025553793.1"/>
</dbReference>
<dbReference type="PRINTS" id="PR00131">
    <property type="entry name" value="GLHYDRLASE1"/>
</dbReference>
<evidence type="ECO:0000256" key="1">
    <source>
        <dbReference type="ARBA" id="ARBA00010838"/>
    </source>
</evidence>
<accession>A0A8B8FFP5</accession>
<name>A0A8B8FFP5_9HEMI</name>
<keyword evidence="2" id="KW-0378">Hydrolase</keyword>
<dbReference type="PANTHER" id="PTHR10353">
    <property type="entry name" value="GLYCOSYL HYDROLASE"/>
    <property type="match status" value="1"/>
</dbReference>
<comment type="similarity">
    <text evidence="1 4">Belongs to the glycosyl hydrolase 1 family.</text>
</comment>
<organism evidence="5 6">
    <name type="scientific">Sipha flava</name>
    <name type="common">yellow sugarcane aphid</name>
    <dbReference type="NCBI Taxonomy" id="143950"/>
    <lineage>
        <taxon>Eukaryota</taxon>
        <taxon>Metazoa</taxon>
        <taxon>Ecdysozoa</taxon>
        <taxon>Arthropoda</taxon>
        <taxon>Hexapoda</taxon>
        <taxon>Insecta</taxon>
        <taxon>Pterygota</taxon>
        <taxon>Neoptera</taxon>
        <taxon>Paraneoptera</taxon>
        <taxon>Hemiptera</taxon>
        <taxon>Sternorrhyncha</taxon>
        <taxon>Aphidomorpha</taxon>
        <taxon>Aphidoidea</taxon>
        <taxon>Aphididae</taxon>
        <taxon>Sipha</taxon>
    </lineage>
</organism>
<dbReference type="Proteomes" id="UP000694846">
    <property type="component" value="Unplaced"/>
</dbReference>
<evidence type="ECO:0000256" key="4">
    <source>
        <dbReference type="RuleBase" id="RU003690"/>
    </source>
</evidence>
<protein>
    <submittedName>
        <fullName evidence="6">Lactase-phlorizin hydrolase-like</fullName>
    </submittedName>
</protein>
<dbReference type="Gene3D" id="3.20.20.80">
    <property type="entry name" value="Glycosidases"/>
    <property type="match status" value="1"/>
</dbReference>
<sequence>MASKETIEFSKDFLLGTASSAYQIEGGWDADGKSPNIWDDYFHNKITKLEKPLITRTAGNKKSAVFGTNFADKNSSKPTYIVNGDIACDSYHKVDEDVKNLVKLGVDFYRFSISWARVLPQGDDRSPNVKGIEYYKTLIDKLVENNIQPVVVMYHWDLPSYIQAFGGWANPNIVTYFENYANFLYKTYGDKVKWWTTINEPRFIVQAYSMDEGKAPALGSQFSGITDYMAVRNIVLSHAAAYRIYEKFYKKKQKGEVSICLDTTAYLPEDPNNKDHQEAVKKAYDYNLGIFTQPLINGEFPKRVTDAIKKVNEREKINIERLIPFTEEEKKIIKGSFDFICFNYYFSMILKPMDEELYNNTTELQKKDIGLAGILNEDSFSDTYRGFTQVINWFVQNCNNPKLFITENGRYEGPDKDDSELKKIYHRGILTELDKALKNGVNIIGYGVWSFMDSLEWEIGYYQKFYGIYGVDYSKKDKPRFEKNSFNFFLTLFKERRVDALAYE</sequence>
<dbReference type="InterPro" id="IPR001360">
    <property type="entry name" value="Glyco_hydro_1"/>
</dbReference>
<keyword evidence="3" id="KW-0326">Glycosidase</keyword>
<reference evidence="6" key="1">
    <citation type="submission" date="2025-08" db="UniProtKB">
        <authorList>
            <consortium name="RefSeq"/>
        </authorList>
    </citation>
    <scope>IDENTIFICATION</scope>
    <source>
        <tissue evidence="6">Whole body</tissue>
    </source>
</reference>
<dbReference type="GO" id="GO:0008422">
    <property type="term" value="F:beta-glucosidase activity"/>
    <property type="evidence" value="ECO:0007669"/>
    <property type="project" value="TreeGrafter"/>
</dbReference>
<dbReference type="GeneID" id="112682989"/>
<keyword evidence="5" id="KW-1185">Reference proteome</keyword>
<evidence type="ECO:0000313" key="5">
    <source>
        <dbReference type="Proteomes" id="UP000694846"/>
    </source>
</evidence>
<dbReference type="PANTHER" id="PTHR10353:SF36">
    <property type="entry name" value="LP05116P"/>
    <property type="match status" value="1"/>
</dbReference>
<dbReference type="OrthoDB" id="65569at2759"/>